<evidence type="ECO:0000259" key="8">
    <source>
        <dbReference type="PROSITE" id="PS50103"/>
    </source>
</evidence>
<dbReference type="FunFam" id="3.30.1370.210:FF:000009">
    <property type="entry name" value="Zinc finger CCCH domain-containing protein 66"/>
    <property type="match status" value="1"/>
</dbReference>
<dbReference type="EMBL" id="WHWC01000006">
    <property type="protein sequence ID" value="KAG8380812.1"/>
    <property type="molecule type" value="Genomic_DNA"/>
</dbReference>
<evidence type="ECO:0000256" key="2">
    <source>
        <dbReference type="ARBA" id="ARBA00022737"/>
    </source>
</evidence>
<evidence type="ECO:0000256" key="4">
    <source>
        <dbReference type="ARBA" id="ARBA00022833"/>
    </source>
</evidence>
<keyword evidence="4 7" id="KW-0862">Zinc</keyword>
<comment type="caution">
    <text evidence="9">The sequence shown here is derived from an EMBL/GenBank/DDBJ whole genome shotgun (WGS) entry which is preliminary data.</text>
</comment>
<reference evidence="9" key="1">
    <citation type="submission" date="2019-10" db="EMBL/GenBank/DDBJ databases">
        <authorList>
            <person name="Zhang R."/>
            <person name="Pan Y."/>
            <person name="Wang J."/>
            <person name="Ma R."/>
            <person name="Yu S."/>
        </authorList>
    </citation>
    <scope>NUCLEOTIDE SEQUENCE</scope>
    <source>
        <strain evidence="9">LA-IB0</strain>
        <tissue evidence="9">Leaf</tissue>
    </source>
</reference>
<dbReference type="InterPro" id="IPR000571">
    <property type="entry name" value="Znf_CCCH"/>
</dbReference>
<evidence type="ECO:0000313" key="10">
    <source>
        <dbReference type="Proteomes" id="UP000826271"/>
    </source>
</evidence>
<keyword evidence="2" id="KW-0677">Repeat</keyword>
<dbReference type="Proteomes" id="UP000826271">
    <property type="component" value="Unassembled WGS sequence"/>
</dbReference>
<dbReference type="InterPro" id="IPR002110">
    <property type="entry name" value="Ankyrin_rpt"/>
</dbReference>
<dbReference type="PROSITE" id="PS50088">
    <property type="entry name" value="ANK_REPEAT"/>
    <property type="match status" value="1"/>
</dbReference>
<dbReference type="PANTHER" id="PTHR14493:SF86">
    <property type="entry name" value="ZINC FINGER CCCH DOMAIN-CONTAINING PROTEIN 47"/>
    <property type="match status" value="1"/>
</dbReference>
<feature type="zinc finger region" description="C3H1-type" evidence="7">
    <location>
        <begin position="259"/>
        <end position="286"/>
    </location>
</feature>
<dbReference type="SMART" id="SM00356">
    <property type="entry name" value="ZnF_C3H1"/>
    <property type="match status" value="2"/>
</dbReference>
<evidence type="ECO:0000256" key="6">
    <source>
        <dbReference type="PROSITE-ProRule" id="PRU00023"/>
    </source>
</evidence>
<evidence type="ECO:0000313" key="9">
    <source>
        <dbReference type="EMBL" id="KAG8380812.1"/>
    </source>
</evidence>
<evidence type="ECO:0000256" key="3">
    <source>
        <dbReference type="ARBA" id="ARBA00022771"/>
    </source>
</evidence>
<proteinExistence type="predicted"/>
<evidence type="ECO:0000256" key="5">
    <source>
        <dbReference type="ARBA" id="ARBA00023125"/>
    </source>
</evidence>
<dbReference type="Gene3D" id="1.25.40.20">
    <property type="entry name" value="Ankyrin repeat-containing domain"/>
    <property type="match status" value="1"/>
</dbReference>
<dbReference type="InterPro" id="IPR057444">
    <property type="entry name" value="Znf-CCCH_AtC3H23-like"/>
</dbReference>
<dbReference type="PROSITE" id="PS50297">
    <property type="entry name" value="ANK_REP_REGION"/>
    <property type="match status" value="1"/>
</dbReference>
<evidence type="ECO:0000256" key="7">
    <source>
        <dbReference type="PROSITE-ProRule" id="PRU00723"/>
    </source>
</evidence>
<dbReference type="AlphaFoldDB" id="A0AAV6XKB8"/>
<dbReference type="SUPFAM" id="SSF48403">
    <property type="entry name" value="Ankyrin repeat"/>
    <property type="match status" value="1"/>
</dbReference>
<keyword evidence="10" id="KW-1185">Reference proteome</keyword>
<dbReference type="InterPro" id="IPR045234">
    <property type="entry name" value="Unkempt-like"/>
</dbReference>
<dbReference type="Pfam" id="PF25512">
    <property type="entry name" value="zf-CCCH_AtC3H23"/>
    <property type="match status" value="1"/>
</dbReference>
<dbReference type="GO" id="GO:0008270">
    <property type="term" value="F:zinc ion binding"/>
    <property type="evidence" value="ECO:0007669"/>
    <property type="project" value="UniProtKB-KW"/>
</dbReference>
<keyword evidence="6" id="KW-0040">ANK repeat</keyword>
<evidence type="ECO:0000256" key="1">
    <source>
        <dbReference type="ARBA" id="ARBA00022723"/>
    </source>
</evidence>
<feature type="repeat" description="ANK" evidence="6">
    <location>
        <begin position="112"/>
        <end position="137"/>
    </location>
</feature>
<gene>
    <name evidence="9" type="ORF">BUALT_Bualt06G0055400</name>
</gene>
<dbReference type="Pfam" id="PF00642">
    <property type="entry name" value="zf-CCCH"/>
    <property type="match status" value="1"/>
</dbReference>
<dbReference type="GO" id="GO:0003677">
    <property type="term" value="F:DNA binding"/>
    <property type="evidence" value="ECO:0007669"/>
    <property type="project" value="UniProtKB-KW"/>
</dbReference>
<keyword evidence="3 7" id="KW-0863">Zinc-finger</keyword>
<dbReference type="GO" id="GO:0006355">
    <property type="term" value="P:regulation of DNA-templated transcription"/>
    <property type="evidence" value="ECO:0007669"/>
    <property type="project" value="UniProtKB-ARBA"/>
</dbReference>
<feature type="domain" description="C3H1-type" evidence="8">
    <location>
        <begin position="259"/>
        <end position="286"/>
    </location>
</feature>
<dbReference type="PROSITE" id="PS50103">
    <property type="entry name" value="ZF_C3H1"/>
    <property type="match status" value="1"/>
</dbReference>
<dbReference type="PANTHER" id="PTHR14493">
    <property type="entry name" value="UNKEMPT FAMILY MEMBER"/>
    <property type="match status" value="1"/>
</dbReference>
<name>A0AAV6XKB8_9LAMI</name>
<accession>A0AAV6XKB8</accession>
<dbReference type="Gene3D" id="3.30.1370.210">
    <property type="match status" value="1"/>
</dbReference>
<dbReference type="InterPro" id="IPR036770">
    <property type="entry name" value="Ankyrin_rpt-contain_sf"/>
</dbReference>
<organism evidence="9 10">
    <name type="scientific">Buddleja alternifolia</name>
    <dbReference type="NCBI Taxonomy" id="168488"/>
    <lineage>
        <taxon>Eukaryota</taxon>
        <taxon>Viridiplantae</taxon>
        <taxon>Streptophyta</taxon>
        <taxon>Embryophyta</taxon>
        <taxon>Tracheophyta</taxon>
        <taxon>Spermatophyta</taxon>
        <taxon>Magnoliopsida</taxon>
        <taxon>eudicotyledons</taxon>
        <taxon>Gunneridae</taxon>
        <taxon>Pentapetalae</taxon>
        <taxon>asterids</taxon>
        <taxon>lamiids</taxon>
        <taxon>Lamiales</taxon>
        <taxon>Scrophulariaceae</taxon>
        <taxon>Buddlejeae</taxon>
        <taxon>Buddleja</taxon>
    </lineage>
</organism>
<sequence length="653" mass="71960">MCSDSKSKLYPSNLDMKAGLQDDKSVVLHKYCSKLLELAAVDDLAGFAFEVEERGCDVDEASFWYGRSFHSKKMGFEERTPIMIASLYGSTEVLKYILLTDKVDVNRACGSDGATPLHCAAAGGSWSSIEVVKLLIDDASGDINSVDTNGKKPGDLIAPCVKSSANSKKKTLELLLNGIRVEEEEEEGSQTAHVSIEKKDYPIDISLPDINIGLYGSDEFRMYSFKVTPCSRAYSHDWTECPFVHPGENARRRDPRKYNYTCVPCPEFKKGSCAKGDACEYAHGVFESWLHPAQYRTRLCKDETGCSRKVCFFAHKHEELRPLYASTGSGMPSPKSVSINSLDVTTLSPLSIGSTPPMSPSVACSSQMWHNKMNHLTPPALQLLGSRLKTSLNARDVEFDMELLGLDRIRTQQQQRQQQQQFVEEMANLSSSYRDLKPTNLDDVFGSLDPSLLSHLQGLSPKVNNSTTSQLQSPTGLHIRQNMNQLRASYPSNISSSPARNYGFDSSAAVAAAVMNSRSTGFTKRSQSFIDRNGASYRSGLSTHHNSPGPIQSKLSDWGSPSGRLEWGFIGEEVSKLTKSASFGFRSGNGATSAGVIPPNVDEPDVSWVNTLVKDVPRSEARVYGMEQKHGGGRDMMPLWVDQIYIEQEQMVA</sequence>
<dbReference type="Pfam" id="PF12796">
    <property type="entry name" value="Ank_2"/>
    <property type="match status" value="1"/>
</dbReference>
<dbReference type="SMART" id="SM00248">
    <property type="entry name" value="ANK"/>
    <property type="match status" value="2"/>
</dbReference>
<protein>
    <recommendedName>
        <fullName evidence="8">C3H1-type domain-containing protein</fullName>
    </recommendedName>
</protein>
<keyword evidence="1 7" id="KW-0479">Metal-binding</keyword>
<keyword evidence="5" id="KW-0238">DNA-binding</keyword>